<dbReference type="Gene3D" id="3.40.50.150">
    <property type="entry name" value="Vaccinia Virus protein VP39"/>
    <property type="match status" value="1"/>
</dbReference>
<dbReference type="GO" id="GO:0032259">
    <property type="term" value="P:methylation"/>
    <property type="evidence" value="ECO:0007669"/>
    <property type="project" value="UniProtKB-KW"/>
</dbReference>
<dbReference type="Pfam" id="PF13524">
    <property type="entry name" value="Glyco_trans_1_2"/>
    <property type="match status" value="1"/>
</dbReference>
<dbReference type="SUPFAM" id="SSF53335">
    <property type="entry name" value="S-adenosyl-L-methionine-dependent methyltransferases"/>
    <property type="match status" value="1"/>
</dbReference>
<dbReference type="InterPro" id="IPR055259">
    <property type="entry name" value="YkvP/CgeB_Glyco_trans-like"/>
</dbReference>
<accession>A0ABR9SP33</accession>
<dbReference type="Pfam" id="PF08241">
    <property type="entry name" value="Methyltransf_11"/>
    <property type="match status" value="1"/>
</dbReference>
<dbReference type="SUPFAM" id="SSF53756">
    <property type="entry name" value="UDP-Glycosyltransferase/glycogen phosphorylase"/>
    <property type="match status" value="1"/>
</dbReference>
<dbReference type="InterPro" id="IPR029063">
    <property type="entry name" value="SAM-dependent_MTases_sf"/>
</dbReference>
<dbReference type="EMBL" id="JADDUM010000039">
    <property type="protein sequence ID" value="MBE8590651.1"/>
    <property type="molecule type" value="Genomic_DNA"/>
</dbReference>
<proteinExistence type="predicted"/>
<feature type="domain" description="Spore protein YkvP/CgeB glycosyl transferase-like" evidence="3">
    <location>
        <begin position="838"/>
        <end position="948"/>
    </location>
</feature>
<gene>
    <name evidence="4" type="ORF">IQK56_06745</name>
</gene>
<sequence>MNSVQLPTTTQAPAPLADIHDRVMEAYYGKLGEHFMRETQSRIHWICAQVSGRRVLDVGCSQGIVPLLLAREGCEVTGVDTSPQAIEEAKRYLANEPAHVQEKICYVNADFLSLNTQDSEPDTIVISEVLEHLVRPEPFVEKAASLLKPDGCLIITVPFGVNDFIDHKHTFYLLEPLRLLSKHLHVTQVKVLGKWLGVVATKPHPATAPAPLSLDLELIATLEKAFEAIERNLQNSLTSTSKNLTDANTKYRAATEQIAQLKPEAAKVKSLEHTISVQSTELAKQVELQSRLEEANNKYRAATEHNQQLKTRLSELEALKLSQHEQYQSELTDMRGWHAEAQTRLNVLNDEVQALTEQNLRLQEQLAEERAARHLAETERLNTAHQAEEQRHAHEALQVNLEKDIDSLLLQIDGLHAQYEQETLELNEELKSSRAHSAELSDALEQERASRPLLESDLQLKAAHLDEREQTLNLVQHELAACKSWLEDANKKYRDATGAQIPHLKSELNKLREQSGEQRRRIEALTDELRSSQAKRHHAEQRLIKTRSSMTYQLGYQLKSGAGSFGGMIRLPGNLLNLYRQANKSRKSTPVLSIGVEAPVAALPPPPAAESVLLPVLLDDANHLRSSLLNGAQGSISALKVACVMDEFTFGSYRNECNLLPLTPHDWLAELQQFQPELLFIESAWRGKDDLWGSKIGHNGQELQDILKWCNEHNVPTVFWNKEDPVHFETFLSTAKQFDFVFTTDIDCIHRYKGALGHERVYLLPFACQPAVHNPVELYERKDAFCFAGAYYARYPERTRDLASFVSELPRLRPLDIFDRNFGKDDKNYQFPGEYQPYIVGTLSFDQIDLAYKGYRYAINLNSIKQSQSMFARRVFELLGSNTVTVSNFSRGVRLLFGDLVITTDSGPEMLRRLNLHTSDERYSDKLRLAALRKVMQEHTYAHRLNYVISKVTGEQAADTLPRLCIVAKAENATQLAALNQHCLRQRHPDFTLHVVADEQVQRTAPACDPRLHFITPAQAATVTLQTLAPNAAWVGTMVAEDYYGPNYLLDLALATRYSQAQVIGKTAHFVQAADGIHLTNPGQAYRRPAHIAVRASLIHAGLIADQRVNDWLANAPSLEYAHEQCLAIDAFNYCKQAAGADVSAVVDDLALDTGISIDELQRRAEAIAPLEASHTSPEICGSQLAALFEPMRSKHLTETVEGREWQISSTLEDGKHEYHYAKQELTIDVLGGGDKVKLYLDATPGLNIQWVVLFLDAQKQRISHVMQHANRNHTFDVPPEAAFVRLGVRAYANGSTHIKALVLGHRDLQPSDMLGKSEHLLITNHYPAYDDLYRNGFVHTRVAAYKEQGVNVDVFRLRNSESVSYHEFENIDVVTGSQATLAKILESGAYRSVLVHFLDAGMWEVLRKHLDHITLTVWVHGAEIQPWWRREYNFNTEEQLALGKLDSDKRMSFWRELLQPMPANLKLVFVSRYFAEEVMEDLGFRLPESQYEIIHNPINTELFSYEEKPVEQRKKILSIRPYASRTYANDLSVKAIQLLAQKPWFKELDILMVGDGPLFDETLAPLRHYPNVRIQRGYLPQAQIAKLHKEFGIFLCPSRMDTQGVSRDEAMASGLVPVTSAVGAIAEFVDADCGYLCEPESFTGLSDAIESLFLDPTLFAQQSVNARRRVVQQSEKTHISTAELALFGKMSRHE</sequence>
<keyword evidence="4" id="KW-0808">Transferase</keyword>
<feature type="coiled-coil region" evidence="1">
    <location>
        <begin position="285"/>
        <end position="404"/>
    </location>
</feature>
<evidence type="ECO:0000259" key="2">
    <source>
        <dbReference type="Pfam" id="PF08241"/>
    </source>
</evidence>
<dbReference type="CDD" id="cd02440">
    <property type="entry name" value="AdoMet_MTases"/>
    <property type="match status" value="1"/>
</dbReference>
<comment type="caution">
    <text evidence="4">The sequence shown here is derived from an EMBL/GenBank/DDBJ whole genome shotgun (WGS) entry which is preliminary data.</text>
</comment>
<protein>
    <submittedName>
        <fullName evidence="4">Methyltransferase domain-containing protein</fullName>
    </submittedName>
</protein>
<dbReference type="InterPro" id="IPR013216">
    <property type="entry name" value="Methyltransf_11"/>
</dbReference>
<keyword evidence="1" id="KW-0175">Coiled coil</keyword>
<keyword evidence="4" id="KW-0489">Methyltransferase</keyword>
<feature type="domain" description="Methyltransferase type 11" evidence="2">
    <location>
        <begin position="56"/>
        <end position="155"/>
    </location>
</feature>
<dbReference type="Gene3D" id="3.40.50.2000">
    <property type="entry name" value="Glycogen Phosphorylase B"/>
    <property type="match status" value="2"/>
</dbReference>
<evidence type="ECO:0000313" key="5">
    <source>
        <dbReference type="Proteomes" id="UP000613075"/>
    </source>
</evidence>
<dbReference type="GO" id="GO:0008168">
    <property type="term" value="F:methyltransferase activity"/>
    <property type="evidence" value="ECO:0007669"/>
    <property type="project" value="UniProtKB-KW"/>
</dbReference>
<dbReference type="Proteomes" id="UP000613075">
    <property type="component" value="Unassembled WGS sequence"/>
</dbReference>
<dbReference type="Pfam" id="PF13692">
    <property type="entry name" value="Glyco_trans_1_4"/>
    <property type="match status" value="1"/>
</dbReference>
<keyword evidence="5" id="KW-1185">Reference proteome</keyword>
<dbReference type="CDD" id="cd03801">
    <property type="entry name" value="GT4_PimA-like"/>
    <property type="match status" value="1"/>
</dbReference>
<name>A0ABR9SP33_9PSED</name>
<evidence type="ECO:0000256" key="1">
    <source>
        <dbReference type="SAM" id="Coils"/>
    </source>
</evidence>
<dbReference type="PANTHER" id="PTHR43861">
    <property type="entry name" value="TRANS-ACONITATE 2-METHYLTRANSFERASE-RELATED"/>
    <property type="match status" value="1"/>
</dbReference>
<evidence type="ECO:0000259" key="3">
    <source>
        <dbReference type="Pfam" id="PF13524"/>
    </source>
</evidence>
<organism evidence="4 5">
    <name type="scientific">Pseudomonas cyclaminis</name>
    <dbReference type="NCBI Taxonomy" id="2781239"/>
    <lineage>
        <taxon>Bacteria</taxon>
        <taxon>Pseudomonadati</taxon>
        <taxon>Pseudomonadota</taxon>
        <taxon>Gammaproteobacteria</taxon>
        <taxon>Pseudomonadales</taxon>
        <taxon>Pseudomonadaceae</taxon>
        <taxon>Pseudomonas</taxon>
    </lineage>
</organism>
<feature type="coiled-coil region" evidence="1">
    <location>
        <begin position="508"/>
        <end position="542"/>
    </location>
</feature>
<evidence type="ECO:0000313" key="4">
    <source>
        <dbReference type="EMBL" id="MBE8590651.1"/>
    </source>
</evidence>
<reference evidence="4 5" key="1">
    <citation type="submission" date="2020-10" db="EMBL/GenBank/DDBJ databases">
        <title>The draft genomes of Cyclamen pathogen Pseudomonas sp.</title>
        <authorList>
            <person name="Fujikawa T."/>
            <person name="Sawada H."/>
        </authorList>
    </citation>
    <scope>NUCLEOTIDE SEQUENCE [LARGE SCALE GENOMIC DNA]</scope>
    <source>
        <strain evidence="4 5">MAFF 301449</strain>
    </source>
</reference>